<dbReference type="RefSeq" id="WP_016443625.1">
    <property type="nucleotide sequence ID" value="NZ_KE150266.1"/>
</dbReference>
<dbReference type="CDD" id="cd05907">
    <property type="entry name" value="VL_LC_FACS_like"/>
    <property type="match status" value="1"/>
</dbReference>
<evidence type="ECO:0000256" key="2">
    <source>
        <dbReference type="ARBA" id="ARBA00022598"/>
    </source>
</evidence>
<keyword evidence="4" id="KW-0443">Lipid metabolism</keyword>
<feature type="domain" description="AMP-dependent synthetase/ligase" evidence="6">
    <location>
        <begin position="27"/>
        <end position="428"/>
    </location>
</feature>
<dbReference type="OrthoDB" id="9803968at2"/>
<evidence type="ECO:0000256" key="1">
    <source>
        <dbReference type="ARBA" id="ARBA00006432"/>
    </source>
</evidence>
<dbReference type="Proteomes" id="UP000014387">
    <property type="component" value="Unassembled WGS sequence"/>
</dbReference>
<evidence type="ECO:0000256" key="3">
    <source>
        <dbReference type="ARBA" id="ARBA00022832"/>
    </source>
</evidence>
<dbReference type="GO" id="GO:0016020">
    <property type="term" value="C:membrane"/>
    <property type="evidence" value="ECO:0007669"/>
    <property type="project" value="TreeGrafter"/>
</dbReference>
<comment type="similarity">
    <text evidence="1">Belongs to the ATP-dependent AMP-binding enzyme family.</text>
</comment>
<gene>
    <name evidence="7" type="ORF">HMPREF9238_00257</name>
</gene>
<dbReference type="Pfam" id="PF00501">
    <property type="entry name" value="AMP-binding"/>
    <property type="match status" value="1"/>
</dbReference>
<dbReference type="PANTHER" id="PTHR43272">
    <property type="entry name" value="LONG-CHAIN-FATTY-ACID--COA LIGASE"/>
    <property type="match status" value="1"/>
</dbReference>
<name>A0A9W5VW32_9ACTO</name>
<dbReference type="InterPro" id="IPR042099">
    <property type="entry name" value="ANL_N_sf"/>
</dbReference>
<reference evidence="7 8" key="1">
    <citation type="submission" date="2013-05" db="EMBL/GenBank/DDBJ databases">
        <title>The Genome Sequence of Actinomyces europaeus ACS-120-V-COL10B.</title>
        <authorList>
            <consortium name="The Broad Institute Genomics Platform"/>
            <person name="Earl A."/>
            <person name="Ward D."/>
            <person name="Feldgarden M."/>
            <person name="Gevers D."/>
            <person name="Saerens B."/>
            <person name="Vaneechoutte M."/>
            <person name="Walker B."/>
            <person name="Young S."/>
            <person name="Zeng Q."/>
            <person name="Gargeya S."/>
            <person name="Fitzgerald M."/>
            <person name="Haas B."/>
            <person name="Abouelleil A."/>
            <person name="Allen A.W."/>
            <person name="Alvarado L."/>
            <person name="Arachchi H.M."/>
            <person name="Berlin A.M."/>
            <person name="Chapman S.B."/>
            <person name="Gainer-Dewar J."/>
            <person name="Goldberg J."/>
            <person name="Griggs A."/>
            <person name="Gujja S."/>
            <person name="Hansen M."/>
            <person name="Howarth C."/>
            <person name="Imamovic A."/>
            <person name="Ireland A."/>
            <person name="Larimer J."/>
            <person name="McCowan C."/>
            <person name="Murphy C."/>
            <person name="Pearson M."/>
            <person name="Poon T.W."/>
            <person name="Priest M."/>
            <person name="Roberts A."/>
            <person name="Saif S."/>
            <person name="Shea T."/>
            <person name="Sisk P."/>
            <person name="Sykes S."/>
            <person name="Wortman J."/>
            <person name="Nusbaum C."/>
            <person name="Birren B."/>
        </authorList>
    </citation>
    <scope>NUCLEOTIDE SEQUENCE [LARGE SCALE GENOMIC DNA]</scope>
    <source>
        <strain evidence="7 8">ACS-120-V-Col10b</strain>
    </source>
</reference>
<organism evidence="7 8">
    <name type="scientific">Gleimia europaea ACS-120-V-Col10b</name>
    <dbReference type="NCBI Taxonomy" id="883069"/>
    <lineage>
        <taxon>Bacteria</taxon>
        <taxon>Bacillati</taxon>
        <taxon>Actinomycetota</taxon>
        <taxon>Actinomycetes</taxon>
        <taxon>Actinomycetales</taxon>
        <taxon>Actinomycetaceae</taxon>
        <taxon>Gleimia</taxon>
    </lineage>
</organism>
<dbReference type="GO" id="GO:0004467">
    <property type="term" value="F:long-chain fatty acid-CoA ligase activity"/>
    <property type="evidence" value="ECO:0007669"/>
    <property type="project" value="TreeGrafter"/>
</dbReference>
<dbReference type="EMBL" id="AGWN01000001">
    <property type="protein sequence ID" value="EPD30513.1"/>
    <property type="molecule type" value="Genomic_DNA"/>
</dbReference>
<dbReference type="SUPFAM" id="SSF56801">
    <property type="entry name" value="Acetyl-CoA synthetase-like"/>
    <property type="match status" value="1"/>
</dbReference>
<sequence>MSRLNYQTRTAKAEYTISQNETILTALRERARRRPNDVVMERRREVGGWYKVTAKRFVTEIDDIARGLLGLGLKQGDALAIMSSTRPEWTLIDLAALSLGVIVVPIYESDSVQQIEWICKDASVRLAICDTHARAQLIEHANTPTVKRIITFESGAIRTILEAATSVAEENLRAAQAELHVDTIATVIYTSGTTGVPKGVILTHRNFVGTTKSIAQVVPNILYSTQTRFLLFLPLAHVLARFVQLAVISGRGVFSHSPDTKNLLSDIESFQPSLLLLVPRVLEKIYNSAEAKAGKGAKRKLFRWAAQAAIDYSKAMETTFGPTVAQRRKRTWADRVVLSKIRCLLGPNMKYVISGGAPLSPTLGHFFRGMGLTVYEGWGLSESTGPISLSDPRNPIMGSVGQVLPGNTITLDDEGEILVKGVSITPGYMNNSEASAEAFDKDGWFHTGDIGHMDRRGNLYITGRKKDIIVTAGGKNVAPAGLEESLVTHPLVSHVIVVGDQKPFIGAIITLDREMLPTWLANHGLENMDVTQAAQHPRVIASLDKAIARANKSVSKAESIRKFRIINAEFTVDNGYLTPSMKLKRADVARDFADEIEVLYAK</sequence>
<comment type="caution">
    <text evidence="7">The sequence shown here is derived from an EMBL/GenBank/DDBJ whole genome shotgun (WGS) entry which is preliminary data.</text>
</comment>
<dbReference type="InterPro" id="IPR000873">
    <property type="entry name" value="AMP-dep_synth/lig_dom"/>
</dbReference>
<dbReference type="AlphaFoldDB" id="A0A9W5VW32"/>
<dbReference type="PROSITE" id="PS00455">
    <property type="entry name" value="AMP_BINDING"/>
    <property type="match status" value="1"/>
</dbReference>
<evidence type="ECO:0000259" key="6">
    <source>
        <dbReference type="Pfam" id="PF00501"/>
    </source>
</evidence>
<protein>
    <recommendedName>
        <fullName evidence="5">Acyl-CoA synthetase</fullName>
    </recommendedName>
</protein>
<evidence type="ECO:0000256" key="4">
    <source>
        <dbReference type="ARBA" id="ARBA00023098"/>
    </source>
</evidence>
<evidence type="ECO:0000313" key="7">
    <source>
        <dbReference type="EMBL" id="EPD30513.1"/>
    </source>
</evidence>
<dbReference type="Pfam" id="PF23562">
    <property type="entry name" value="AMP-binding_C_3"/>
    <property type="match status" value="1"/>
</dbReference>
<dbReference type="PANTHER" id="PTHR43272:SF32">
    <property type="entry name" value="AMP-DEPENDENT SYNTHETASE_LIGASE DOMAIN-CONTAINING PROTEIN"/>
    <property type="match status" value="1"/>
</dbReference>
<evidence type="ECO:0000313" key="8">
    <source>
        <dbReference type="Proteomes" id="UP000014387"/>
    </source>
</evidence>
<proteinExistence type="inferred from homology"/>
<keyword evidence="2" id="KW-0436">Ligase</keyword>
<dbReference type="Gene3D" id="3.40.50.12780">
    <property type="entry name" value="N-terminal domain of ligase-like"/>
    <property type="match status" value="1"/>
</dbReference>
<keyword evidence="3" id="KW-0276">Fatty acid metabolism</keyword>
<keyword evidence="8" id="KW-1185">Reference proteome</keyword>
<dbReference type="InterPro" id="IPR020845">
    <property type="entry name" value="AMP-binding_CS"/>
</dbReference>
<evidence type="ECO:0000256" key="5">
    <source>
        <dbReference type="ARBA" id="ARBA00032875"/>
    </source>
</evidence>
<accession>A0A9W5VW32</accession>